<evidence type="ECO:0008006" key="3">
    <source>
        <dbReference type="Google" id="ProtNLM"/>
    </source>
</evidence>
<dbReference type="OrthoDB" id="9797162at2"/>
<keyword evidence="2" id="KW-1185">Reference proteome</keyword>
<dbReference type="Proteomes" id="UP000287239">
    <property type="component" value="Unassembled WGS sequence"/>
</dbReference>
<name>A0A429ZWB2_9ENTE</name>
<comment type="caution">
    <text evidence="1">The sequence shown here is derived from an EMBL/GenBank/DDBJ whole genome shotgun (WGS) entry which is preliminary data.</text>
</comment>
<reference evidence="1 2" key="1">
    <citation type="submission" date="2017-05" db="EMBL/GenBank/DDBJ databases">
        <title>Vagococcus spp. assemblies.</title>
        <authorList>
            <person name="Gulvik C.A."/>
        </authorList>
    </citation>
    <scope>NUCLEOTIDE SEQUENCE [LARGE SCALE GENOMIC DNA]</scope>
    <source>
        <strain evidence="1 2">NCFB 2777</strain>
    </source>
</reference>
<dbReference type="AlphaFoldDB" id="A0A429ZWB2"/>
<organism evidence="1 2">
    <name type="scientific">Vagococcus salmoninarum</name>
    <dbReference type="NCBI Taxonomy" id="2739"/>
    <lineage>
        <taxon>Bacteria</taxon>
        <taxon>Bacillati</taxon>
        <taxon>Bacillota</taxon>
        <taxon>Bacilli</taxon>
        <taxon>Lactobacillales</taxon>
        <taxon>Enterococcaceae</taxon>
        <taxon>Vagococcus</taxon>
    </lineage>
</organism>
<dbReference type="RefSeq" id="WP_126778081.1">
    <property type="nucleotide sequence ID" value="NZ_NGJU01000001.1"/>
</dbReference>
<sequence>MSQLKDMFSRTVLNEIGEKIANLDPDFSQTGFLEQVYQADWPDLALMARVKRIARALNFSLSHKSFPEVTELLIAIQPEKTSFIYIFIPEYISLYGQDDFTLSLATLAQVTGSSSGEFAIRDFLSSRPQETLAEMTVWAKTSSDEHLRRLASEGCRLLLPWAKRVPVLTEHIPEILVILESLKDDSALYVRKSVANNLNDLTKQYPELILDLMANWLVDATKERQWIIQQGLRTLIKQGHPKALDLLNYGSETDYELLEATITLDQAGVTLGETTQMNYEIALNLPEATKLRLLLEITFQKKHGTASKRFFVTEKTSSSGHFTLTGTKNYKWVDLTTRTHYPGSHSFSLILNGQVIATTEVELLIN</sequence>
<dbReference type="SUPFAM" id="SSF48371">
    <property type="entry name" value="ARM repeat"/>
    <property type="match status" value="1"/>
</dbReference>
<accession>A0A429ZWB2</accession>
<dbReference type="GeneID" id="98566988"/>
<evidence type="ECO:0000313" key="1">
    <source>
        <dbReference type="EMBL" id="RST97955.1"/>
    </source>
</evidence>
<protein>
    <recommendedName>
        <fullName evidence="3">DNA alkylation repair protein</fullName>
    </recommendedName>
</protein>
<dbReference type="Gene3D" id="1.25.40.290">
    <property type="entry name" value="ARM repeat domains"/>
    <property type="match status" value="1"/>
</dbReference>
<evidence type="ECO:0000313" key="2">
    <source>
        <dbReference type="Proteomes" id="UP000287239"/>
    </source>
</evidence>
<dbReference type="InterPro" id="IPR016024">
    <property type="entry name" value="ARM-type_fold"/>
</dbReference>
<gene>
    <name evidence="1" type="ORF">CBF35_01285</name>
</gene>
<proteinExistence type="predicted"/>
<dbReference type="EMBL" id="NGJU01000001">
    <property type="protein sequence ID" value="RST97955.1"/>
    <property type="molecule type" value="Genomic_DNA"/>
</dbReference>